<dbReference type="GeneID" id="72071279"/>
<feature type="compositionally biased region" description="Polar residues" evidence="1">
    <location>
        <begin position="28"/>
        <end position="38"/>
    </location>
</feature>
<proteinExistence type="predicted"/>
<evidence type="ECO:0000313" key="3">
    <source>
        <dbReference type="Proteomes" id="UP000829364"/>
    </source>
</evidence>
<feature type="region of interest" description="Disordered" evidence="1">
    <location>
        <begin position="67"/>
        <end position="119"/>
    </location>
</feature>
<feature type="compositionally biased region" description="Polar residues" evidence="1">
    <location>
        <begin position="106"/>
        <end position="119"/>
    </location>
</feature>
<dbReference type="AlphaFoldDB" id="A0A9Q8QQG0"/>
<gene>
    <name evidence="2" type="ORF">JDV02_009334</name>
</gene>
<organism evidence="2 3">
    <name type="scientific">Purpureocillium takamizusanense</name>
    <dbReference type="NCBI Taxonomy" id="2060973"/>
    <lineage>
        <taxon>Eukaryota</taxon>
        <taxon>Fungi</taxon>
        <taxon>Dikarya</taxon>
        <taxon>Ascomycota</taxon>
        <taxon>Pezizomycotina</taxon>
        <taxon>Sordariomycetes</taxon>
        <taxon>Hypocreomycetidae</taxon>
        <taxon>Hypocreales</taxon>
        <taxon>Ophiocordycipitaceae</taxon>
        <taxon>Purpureocillium</taxon>
    </lineage>
</organism>
<reference evidence="2" key="1">
    <citation type="submission" date="2021-11" db="EMBL/GenBank/DDBJ databases">
        <title>Purpureocillium_takamizusanense_genome.</title>
        <authorList>
            <person name="Nguyen N.-H."/>
        </authorList>
    </citation>
    <scope>NUCLEOTIDE SEQUENCE</scope>
    <source>
        <strain evidence="2">PT3</strain>
    </source>
</reference>
<feature type="region of interest" description="Disordered" evidence="1">
    <location>
        <begin position="22"/>
        <end position="52"/>
    </location>
</feature>
<feature type="compositionally biased region" description="Basic residues" evidence="1">
    <location>
        <begin position="74"/>
        <end position="85"/>
    </location>
</feature>
<sequence length="119" mass="13195">MRAENHRRTPLLTALFRLFSSSSHQSSGATVGSDSRAATTPPRPPLQASLVRAPDSLPLPFMFAASPRLAPPVHRTHSPTRRPHRQTTASHVEQKKKNKGRREATQQRTHSFPSIPFSS</sequence>
<dbReference type="EMBL" id="CP086362">
    <property type="protein sequence ID" value="UNI23517.1"/>
    <property type="molecule type" value="Genomic_DNA"/>
</dbReference>
<accession>A0A9Q8QQG0</accession>
<dbReference type="KEGG" id="ptkz:JDV02_009334"/>
<dbReference type="Proteomes" id="UP000829364">
    <property type="component" value="Chromosome 9"/>
</dbReference>
<keyword evidence="3" id="KW-1185">Reference proteome</keyword>
<dbReference type="RefSeq" id="XP_047846998.1">
    <property type="nucleotide sequence ID" value="XM_047990988.1"/>
</dbReference>
<evidence type="ECO:0000256" key="1">
    <source>
        <dbReference type="SAM" id="MobiDB-lite"/>
    </source>
</evidence>
<evidence type="ECO:0000313" key="2">
    <source>
        <dbReference type="EMBL" id="UNI23517.1"/>
    </source>
</evidence>
<protein>
    <submittedName>
        <fullName evidence="2">Uncharacterized protein</fullName>
    </submittedName>
</protein>
<name>A0A9Q8QQG0_9HYPO</name>